<organism evidence="2 3">
    <name type="scientific">Pontimicrobium aquaticum</name>
    <dbReference type="NCBI Taxonomy" id="2565367"/>
    <lineage>
        <taxon>Bacteria</taxon>
        <taxon>Pseudomonadati</taxon>
        <taxon>Bacteroidota</taxon>
        <taxon>Flavobacteriia</taxon>
        <taxon>Flavobacteriales</taxon>
        <taxon>Flavobacteriaceae</taxon>
        <taxon>Pontimicrobium</taxon>
    </lineage>
</organism>
<dbReference type="RefSeq" id="WP_136842374.1">
    <property type="nucleotide sequence ID" value="NZ_SUPL01000003.1"/>
</dbReference>
<feature type="transmembrane region" description="Helical" evidence="1">
    <location>
        <begin position="214"/>
        <end position="232"/>
    </location>
</feature>
<evidence type="ECO:0000256" key="1">
    <source>
        <dbReference type="SAM" id="Phobius"/>
    </source>
</evidence>
<sequence length="439" mass="51127">MSQDYKNPAFKNLLQKLQEESWQLELLISGFAIFGLFTAYPSIKLAVEDAQNSQQVYKFVIYAIAWVSCAILIFNLMLHVLLRGLWIGTLGLRYVSGDIDYDSLKYSQKFTRYLEKRVGSFDKYIATLEDYCSVIFAVTFLLIFYVLAITFTVLAIGLIASQIIDNDSLPIWLSKGVGISLILFIILGMFLTLIDFITLGFLKKKNWISTIYFPIYWVFSFITLSFLYRPLVYNFLDNRFGRRLSFFLVPFYIIIAITLSLEYKTSNYLETNMKSNEVIANSDNYEDLLTEKSFIDNAAIQSKVITDTYLKVFIVFNENIENRVYNYNKGLQPKTDERGLGSNITLSGTFVNDKQWDSLRREYLKTFNDIYYVKIDSTIYHPEFVFTSNTQNKPGFESFLPTKNLSDGKHVLKVQRRAIKDQDTTYWNVATIPFWYFKD</sequence>
<dbReference type="OrthoDB" id="1491387at2"/>
<keyword evidence="1" id="KW-0472">Membrane</keyword>
<keyword evidence="1" id="KW-0812">Transmembrane</keyword>
<reference evidence="2 3" key="1">
    <citation type="submission" date="2019-04" db="EMBL/GenBank/DDBJ databases">
        <title>Lacinutrix sp. nov., isolated from marine water.</title>
        <authorList>
            <person name="Kim W."/>
        </authorList>
    </citation>
    <scope>NUCLEOTIDE SEQUENCE [LARGE SCALE GENOMIC DNA]</scope>
    <source>
        <strain evidence="2 3">CAU 1491</strain>
    </source>
</reference>
<feature type="transmembrane region" description="Helical" evidence="1">
    <location>
        <begin position="59"/>
        <end position="82"/>
    </location>
</feature>
<dbReference type="EMBL" id="SUPL01000003">
    <property type="protein sequence ID" value="TJY36340.1"/>
    <property type="molecule type" value="Genomic_DNA"/>
</dbReference>
<keyword evidence="3" id="KW-1185">Reference proteome</keyword>
<evidence type="ECO:0000313" key="3">
    <source>
        <dbReference type="Proteomes" id="UP000307657"/>
    </source>
</evidence>
<dbReference type="AlphaFoldDB" id="A0A4U0EWV6"/>
<feature type="transmembrane region" description="Helical" evidence="1">
    <location>
        <begin position="26"/>
        <end position="47"/>
    </location>
</feature>
<gene>
    <name evidence="2" type="ORF">E5167_06650</name>
</gene>
<keyword evidence="1" id="KW-1133">Transmembrane helix</keyword>
<feature type="transmembrane region" description="Helical" evidence="1">
    <location>
        <begin position="244"/>
        <end position="263"/>
    </location>
</feature>
<dbReference type="Proteomes" id="UP000307657">
    <property type="component" value="Unassembled WGS sequence"/>
</dbReference>
<feature type="transmembrane region" description="Helical" evidence="1">
    <location>
        <begin position="181"/>
        <end position="202"/>
    </location>
</feature>
<protein>
    <submittedName>
        <fullName evidence="2">Uncharacterized protein</fullName>
    </submittedName>
</protein>
<name>A0A4U0EWV6_9FLAO</name>
<feature type="transmembrane region" description="Helical" evidence="1">
    <location>
        <begin position="134"/>
        <end position="160"/>
    </location>
</feature>
<proteinExistence type="predicted"/>
<evidence type="ECO:0000313" key="2">
    <source>
        <dbReference type="EMBL" id="TJY36340.1"/>
    </source>
</evidence>
<comment type="caution">
    <text evidence="2">The sequence shown here is derived from an EMBL/GenBank/DDBJ whole genome shotgun (WGS) entry which is preliminary data.</text>
</comment>
<accession>A0A4U0EWV6</accession>